<sequence>MVVGGGVKETRSVELCQVENAEEAKAPLAGGQSVGTCRRMSKKKMSGVGICGGCVMDYGNNLGWLGGRAATGDAPHLFGSDEVGWWLPVD</sequence>
<gene>
    <name evidence="1" type="ORF">SLEP1_g50359</name>
</gene>
<comment type="caution">
    <text evidence="1">The sequence shown here is derived from an EMBL/GenBank/DDBJ whole genome shotgun (WGS) entry which is preliminary data.</text>
</comment>
<name>A0AAV5M359_9ROSI</name>
<reference evidence="1 2" key="1">
    <citation type="journal article" date="2021" name="Commun. Biol.">
        <title>The genome of Shorea leprosula (Dipterocarpaceae) highlights the ecological relevance of drought in aseasonal tropical rainforests.</title>
        <authorList>
            <person name="Ng K.K.S."/>
            <person name="Kobayashi M.J."/>
            <person name="Fawcett J.A."/>
            <person name="Hatakeyama M."/>
            <person name="Paape T."/>
            <person name="Ng C.H."/>
            <person name="Ang C.C."/>
            <person name="Tnah L.H."/>
            <person name="Lee C.T."/>
            <person name="Nishiyama T."/>
            <person name="Sese J."/>
            <person name="O'Brien M.J."/>
            <person name="Copetti D."/>
            <person name="Mohd Noor M.I."/>
            <person name="Ong R.C."/>
            <person name="Putra M."/>
            <person name="Sireger I.Z."/>
            <person name="Indrioko S."/>
            <person name="Kosugi Y."/>
            <person name="Izuno A."/>
            <person name="Isagi Y."/>
            <person name="Lee S.L."/>
            <person name="Shimizu K.K."/>
        </authorList>
    </citation>
    <scope>NUCLEOTIDE SEQUENCE [LARGE SCALE GENOMIC DNA]</scope>
    <source>
        <strain evidence="1">214</strain>
    </source>
</reference>
<accession>A0AAV5M359</accession>
<dbReference type="AlphaFoldDB" id="A0AAV5M359"/>
<keyword evidence="2" id="KW-1185">Reference proteome</keyword>
<dbReference type="EMBL" id="BPVZ01000164">
    <property type="protein sequence ID" value="GKV43017.1"/>
    <property type="molecule type" value="Genomic_DNA"/>
</dbReference>
<evidence type="ECO:0000313" key="2">
    <source>
        <dbReference type="Proteomes" id="UP001054252"/>
    </source>
</evidence>
<dbReference type="Proteomes" id="UP001054252">
    <property type="component" value="Unassembled WGS sequence"/>
</dbReference>
<proteinExistence type="predicted"/>
<protein>
    <submittedName>
        <fullName evidence="1">Uncharacterized protein</fullName>
    </submittedName>
</protein>
<organism evidence="1 2">
    <name type="scientific">Rubroshorea leprosula</name>
    <dbReference type="NCBI Taxonomy" id="152421"/>
    <lineage>
        <taxon>Eukaryota</taxon>
        <taxon>Viridiplantae</taxon>
        <taxon>Streptophyta</taxon>
        <taxon>Embryophyta</taxon>
        <taxon>Tracheophyta</taxon>
        <taxon>Spermatophyta</taxon>
        <taxon>Magnoliopsida</taxon>
        <taxon>eudicotyledons</taxon>
        <taxon>Gunneridae</taxon>
        <taxon>Pentapetalae</taxon>
        <taxon>rosids</taxon>
        <taxon>malvids</taxon>
        <taxon>Malvales</taxon>
        <taxon>Dipterocarpaceae</taxon>
        <taxon>Rubroshorea</taxon>
    </lineage>
</organism>
<evidence type="ECO:0000313" key="1">
    <source>
        <dbReference type="EMBL" id="GKV43017.1"/>
    </source>
</evidence>